<dbReference type="Pfam" id="PF04397">
    <property type="entry name" value="LytTR"/>
    <property type="match status" value="1"/>
</dbReference>
<reference evidence="4 5" key="1">
    <citation type="submission" date="2013-12" db="EMBL/GenBank/DDBJ databases">
        <authorList>
            <consortium name="DOE Joint Genome Institute"/>
            <person name="Eisen J."/>
            <person name="Huntemann M."/>
            <person name="Han J."/>
            <person name="Chen A."/>
            <person name="Kyrpides N."/>
            <person name="Mavromatis K."/>
            <person name="Markowitz V."/>
            <person name="Palaniappan K."/>
            <person name="Ivanova N."/>
            <person name="Schaumberg A."/>
            <person name="Pati A."/>
            <person name="Liolios K."/>
            <person name="Nordberg H.P."/>
            <person name="Cantor M.N."/>
            <person name="Hua S.X."/>
            <person name="Woyke T."/>
        </authorList>
    </citation>
    <scope>NUCLEOTIDE SEQUENCE [LARGE SCALE GENOMIC DNA]</scope>
    <source>
        <strain evidence="5">DSM 19437</strain>
    </source>
</reference>
<dbReference type="SMART" id="SM00448">
    <property type="entry name" value="REC"/>
    <property type="match status" value="1"/>
</dbReference>
<dbReference type="PANTHER" id="PTHR37299">
    <property type="entry name" value="TRANSCRIPTIONAL REGULATOR-RELATED"/>
    <property type="match status" value="1"/>
</dbReference>
<dbReference type="Pfam" id="PF00072">
    <property type="entry name" value="Response_reg"/>
    <property type="match status" value="1"/>
</dbReference>
<name>W0F391_9BACT</name>
<dbReference type="SMART" id="SM00850">
    <property type="entry name" value="LytTR"/>
    <property type="match status" value="1"/>
</dbReference>
<keyword evidence="5" id="KW-1185">Reference proteome</keyword>
<dbReference type="InterPro" id="IPR001789">
    <property type="entry name" value="Sig_transdc_resp-reg_receiver"/>
</dbReference>
<accession>W0F391</accession>
<organism evidence="4 5">
    <name type="scientific">Niabella soli DSM 19437</name>
    <dbReference type="NCBI Taxonomy" id="929713"/>
    <lineage>
        <taxon>Bacteria</taxon>
        <taxon>Pseudomonadati</taxon>
        <taxon>Bacteroidota</taxon>
        <taxon>Chitinophagia</taxon>
        <taxon>Chitinophagales</taxon>
        <taxon>Chitinophagaceae</taxon>
        <taxon>Niabella</taxon>
    </lineage>
</organism>
<gene>
    <name evidence="4" type="ORF">NIASO_15995</name>
</gene>
<dbReference type="Gene3D" id="2.40.50.1020">
    <property type="entry name" value="LytTr DNA-binding domain"/>
    <property type="match status" value="1"/>
</dbReference>
<dbReference type="GO" id="GO:0003677">
    <property type="term" value="F:DNA binding"/>
    <property type="evidence" value="ECO:0007669"/>
    <property type="project" value="InterPro"/>
</dbReference>
<evidence type="ECO:0000256" key="1">
    <source>
        <dbReference type="PROSITE-ProRule" id="PRU00169"/>
    </source>
</evidence>
<feature type="modified residue" description="4-aspartylphosphate" evidence="1">
    <location>
        <position position="54"/>
    </location>
</feature>
<dbReference type="PANTHER" id="PTHR37299:SF1">
    <property type="entry name" value="STAGE 0 SPORULATION PROTEIN A HOMOLOG"/>
    <property type="match status" value="1"/>
</dbReference>
<dbReference type="OrthoDB" id="1646880at2"/>
<dbReference type="GO" id="GO:0000156">
    <property type="term" value="F:phosphorelay response regulator activity"/>
    <property type="evidence" value="ECO:0007669"/>
    <property type="project" value="InterPro"/>
</dbReference>
<proteinExistence type="predicted"/>
<evidence type="ECO:0000313" key="4">
    <source>
        <dbReference type="EMBL" id="AHF16253.1"/>
    </source>
</evidence>
<feature type="domain" description="HTH LytTR-type" evidence="3">
    <location>
        <begin position="143"/>
        <end position="246"/>
    </location>
</feature>
<dbReference type="eggNOG" id="COG3279">
    <property type="taxonomic scope" value="Bacteria"/>
</dbReference>
<dbReference type="Gene3D" id="3.40.50.2300">
    <property type="match status" value="1"/>
</dbReference>
<evidence type="ECO:0000259" key="2">
    <source>
        <dbReference type="PROSITE" id="PS50110"/>
    </source>
</evidence>
<dbReference type="RefSeq" id="WP_008587126.1">
    <property type="nucleotide sequence ID" value="NZ_CP007035.1"/>
</dbReference>
<keyword evidence="1" id="KW-0597">Phosphoprotein</keyword>
<dbReference type="HOGENOM" id="CLU_000445_14_1_10"/>
<evidence type="ECO:0000259" key="3">
    <source>
        <dbReference type="PROSITE" id="PS50930"/>
    </source>
</evidence>
<dbReference type="PROSITE" id="PS50930">
    <property type="entry name" value="HTH_LYTTR"/>
    <property type="match status" value="1"/>
</dbReference>
<sequence length="248" mass="28456">MKAIIVDDEEHNIENLAVLLKRSGADIKVTGVADNIVFAEKLIRETAPDIVFLDIQMGKETGFDLLQTIYPRNFEVIFVTAYDKYGIQAVKYAALDYILKPVDSEELKLAIEKARQKLLLKQNQRQLDFLVEHIRQNNKPSKIALPQQNEIRYVAIKDIIRCEANNAYTYFFLVGDQKILTSKSLKEYEELLAEHQFIRTHQSHLVNPLYIKSLLKEDGGQLLLTNGAKVPISKARKDFVKEILRNGQ</sequence>
<dbReference type="AlphaFoldDB" id="W0F391"/>
<dbReference type="Proteomes" id="UP000003586">
    <property type="component" value="Chromosome"/>
</dbReference>
<feature type="domain" description="Response regulatory" evidence="2">
    <location>
        <begin position="2"/>
        <end position="115"/>
    </location>
</feature>
<dbReference type="STRING" id="929713.NIASO_15995"/>
<evidence type="ECO:0000313" key="5">
    <source>
        <dbReference type="Proteomes" id="UP000003586"/>
    </source>
</evidence>
<dbReference type="InterPro" id="IPR007492">
    <property type="entry name" value="LytTR_DNA-bd_dom"/>
</dbReference>
<dbReference type="PROSITE" id="PS50110">
    <property type="entry name" value="RESPONSE_REGULATORY"/>
    <property type="match status" value="1"/>
</dbReference>
<dbReference type="KEGG" id="nso:NIASO_15995"/>
<dbReference type="EMBL" id="CP007035">
    <property type="protein sequence ID" value="AHF16253.1"/>
    <property type="molecule type" value="Genomic_DNA"/>
</dbReference>
<dbReference type="SUPFAM" id="SSF52172">
    <property type="entry name" value="CheY-like"/>
    <property type="match status" value="1"/>
</dbReference>
<dbReference type="InterPro" id="IPR011006">
    <property type="entry name" value="CheY-like_superfamily"/>
</dbReference>
<protein>
    <submittedName>
        <fullName evidence="4">Chemotaxis protein CheY</fullName>
    </submittedName>
</protein>
<dbReference type="InterPro" id="IPR046947">
    <property type="entry name" value="LytR-like"/>
</dbReference>